<proteinExistence type="predicted"/>
<reference evidence="2" key="1">
    <citation type="submission" date="2015-07" db="EMBL/GenBank/DDBJ databases">
        <title>Near-Complete Genome Sequence of the Cellulolytic Bacterium Bacteroides (Pseudobacteroides) cellulosolvens ATCC 35603.</title>
        <authorList>
            <person name="Dassa B."/>
            <person name="Utturkar S.M."/>
            <person name="Klingeman D.M."/>
            <person name="Hurt R.A."/>
            <person name="Keller M."/>
            <person name="Xu J."/>
            <person name="Reddy Y.H.K."/>
            <person name="Borovok I."/>
            <person name="Grinberg I.R."/>
            <person name="Lamed R."/>
            <person name="Zhivin O."/>
            <person name="Bayer E.A."/>
            <person name="Brown S.D."/>
        </authorList>
    </citation>
    <scope>NUCLEOTIDE SEQUENCE [LARGE SCALE GENOMIC DNA]</scope>
    <source>
        <strain evidence="2">DSM 2933</strain>
    </source>
</reference>
<comment type="caution">
    <text evidence="1">The sequence shown here is derived from an EMBL/GenBank/DDBJ whole genome shotgun (WGS) entry which is preliminary data.</text>
</comment>
<dbReference type="AlphaFoldDB" id="A0A0L6JJH6"/>
<dbReference type="EMBL" id="LGTC01000001">
    <property type="protein sequence ID" value="KNY25890.1"/>
    <property type="molecule type" value="Genomic_DNA"/>
</dbReference>
<protein>
    <submittedName>
        <fullName evidence="1">Uncharacterized protein</fullName>
    </submittedName>
</protein>
<keyword evidence="2" id="KW-1185">Reference proteome</keyword>
<name>A0A0L6JJH6_9FIRM</name>
<sequence length="120" mass="14275">MGHYVSIRGWIGCEAGDIFVIQEINKKFLWNYSNYQITYQTKELYQKGWCFPNEFINWTNYVFYGADIRQYHSDFIKELIAIAESNHEIEGHFSVDDDEGVIKQYWNLTDGKLTVIERSE</sequence>
<dbReference type="OrthoDB" id="2621972at2"/>
<organism evidence="1 2">
    <name type="scientific">Pseudobacteroides cellulosolvens ATCC 35603 = DSM 2933</name>
    <dbReference type="NCBI Taxonomy" id="398512"/>
    <lineage>
        <taxon>Bacteria</taxon>
        <taxon>Bacillati</taxon>
        <taxon>Bacillota</taxon>
        <taxon>Clostridia</taxon>
        <taxon>Eubacteriales</taxon>
        <taxon>Oscillospiraceae</taxon>
        <taxon>Pseudobacteroides</taxon>
    </lineage>
</organism>
<gene>
    <name evidence="1" type="ORF">Bccel_1150</name>
</gene>
<dbReference type="Proteomes" id="UP000036923">
    <property type="component" value="Unassembled WGS sequence"/>
</dbReference>
<dbReference type="PATRIC" id="fig|398512.5.peg.1190"/>
<evidence type="ECO:0000313" key="2">
    <source>
        <dbReference type="Proteomes" id="UP000036923"/>
    </source>
</evidence>
<accession>A0A0L6JJH6</accession>
<dbReference type="RefSeq" id="WP_036940628.1">
    <property type="nucleotide sequence ID" value="NZ_JQKC01000013.1"/>
</dbReference>
<evidence type="ECO:0000313" key="1">
    <source>
        <dbReference type="EMBL" id="KNY25890.1"/>
    </source>
</evidence>